<evidence type="ECO:0000313" key="5">
    <source>
        <dbReference type="Proteomes" id="UP000247233"/>
    </source>
</evidence>
<dbReference type="RefSeq" id="XP_025397195.1">
    <property type="nucleotide sequence ID" value="XM_025546785.1"/>
</dbReference>
<comment type="caution">
    <text evidence="4">The sequence shown here is derived from an EMBL/GenBank/DDBJ whole genome shotgun (WGS) entry which is preliminary data.</text>
</comment>
<dbReference type="Proteomes" id="UP000247233">
    <property type="component" value="Unassembled WGS sequence"/>
</dbReference>
<keyword evidence="2 3" id="KW-0040">ANK repeat</keyword>
<dbReference type="STRING" id="1448321.A0A317VT17"/>
<feature type="repeat" description="ANK" evidence="3">
    <location>
        <begin position="105"/>
        <end position="137"/>
    </location>
</feature>
<gene>
    <name evidence="4" type="ORF">BO70DRAFT_398483</name>
</gene>
<evidence type="ECO:0000256" key="1">
    <source>
        <dbReference type="ARBA" id="ARBA00022737"/>
    </source>
</evidence>
<evidence type="ECO:0000313" key="4">
    <source>
        <dbReference type="EMBL" id="PWY75070.1"/>
    </source>
</evidence>
<accession>A0A317VT17</accession>
<sequence>MSATYLDHEQAHLGQGIGNMPLELCLHLTHCKRRPTRDEVQLNPGVTYFDLVNEQARDIGVRGFIPGSCPFEYDFHPDKPIINGRPDLLDRHLQAGLDPNSLTQGGITLLSLAVAQEQLECVRVLIHHGAHPNNRGRWRARSLDYVSLLYANNIAGEMVRTLLVNGAIFRYPSAFSWFTRANSRRHMERIITNGAPLADIRYSNGDTVLHYAVRTYTEGRLFLDALLEADYVPELVNVGNEDMDTPVHLAQHVPVLRKLLSVGGSPNTVNIRYETPLHMAITNARHNVIQMLIEHPRTDIRRAQTRRREVTLTAYAIQSRNRNVMGVILRHRRMVITEPDRRHALELLRTERLPQGWEDTVRAIPGV</sequence>
<evidence type="ECO:0000256" key="2">
    <source>
        <dbReference type="ARBA" id="ARBA00023043"/>
    </source>
</evidence>
<dbReference type="SMART" id="SM00248">
    <property type="entry name" value="ANK"/>
    <property type="match status" value="4"/>
</dbReference>
<dbReference type="PANTHER" id="PTHR24198">
    <property type="entry name" value="ANKYRIN REPEAT AND PROTEIN KINASE DOMAIN-CONTAINING PROTEIN"/>
    <property type="match status" value="1"/>
</dbReference>
<dbReference type="InterPro" id="IPR036770">
    <property type="entry name" value="Ankyrin_rpt-contain_sf"/>
</dbReference>
<dbReference type="Pfam" id="PF00023">
    <property type="entry name" value="Ank"/>
    <property type="match status" value="1"/>
</dbReference>
<organism evidence="4 5">
    <name type="scientific">Aspergillus heteromorphus CBS 117.55</name>
    <dbReference type="NCBI Taxonomy" id="1448321"/>
    <lineage>
        <taxon>Eukaryota</taxon>
        <taxon>Fungi</taxon>
        <taxon>Dikarya</taxon>
        <taxon>Ascomycota</taxon>
        <taxon>Pezizomycotina</taxon>
        <taxon>Eurotiomycetes</taxon>
        <taxon>Eurotiomycetidae</taxon>
        <taxon>Eurotiales</taxon>
        <taxon>Aspergillaceae</taxon>
        <taxon>Aspergillus</taxon>
        <taxon>Aspergillus subgen. Circumdati</taxon>
    </lineage>
</organism>
<dbReference type="SUPFAM" id="SSF48403">
    <property type="entry name" value="Ankyrin repeat"/>
    <property type="match status" value="1"/>
</dbReference>
<dbReference type="PANTHER" id="PTHR24198:SF165">
    <property type="entry name" value="ANKYRIN REPEAT-CONTAINING PROTEIN-RELATED"/>
    <property type="match status" value="1"/>
</dbReference>
<dbReference type="Gene3D" id="1.25.40.20">
    <property type="entry name" value="Ankyrin repeat-containing domain"/>
    <property type="match status" value="2"/>
</dbReference>
<dbReference type="GeneID" id="37069022"/>
<dbReference type="OrthoDB" id="366390at2759"/>
<dbReference type="PROSITE" id="PS50088">
    <property type="entry name" value="ANK_REPEAT"/>
    <property type="match status" value="1"/>
</dbReference>
<keyword evidence="5" id="KW-1185">Reference proteome</keyword>
<dbReference type="Pfam" id="PF13606">
    <property type="entry name" value="Ank_3"/>
    <property type="match status" value="1"/>
</dbReference>
<dbReference type="VEuPathDB" id="FungiDB:BO70DRAFT_398483"/>
<evidence type="ECO:0000256" key="3">
    <source>
        <dbReference type="PROSITE-ProRule" id="PRU00023"/>
    </source>
</evidence>
<keyword evidence="1" id="KW-0677">Repeat</keyword>
<dbReference type="InterPro" id="IPR002110">
    <property type="entry name" value="Ankyrin_rpt"/>
</dbReference>
<dbReference type="EMBL" id="MSFL01000022">
    <property type="protein sequence ID" value="PWY75070.1"/>
    <property type="molecule type" value="Genomic_DNA"/>
</dbReference>
<reference evidence="4 5" key="1">
    <citation type="submission" date="2016-12" db="EMBL/GenBank/DDBJ databases">
        <title>The genomes of Aspergillus section Nigri reveals drivers in fungal speciation.</title>
        <authorList>
            <consortium name="DOE Joint Genome Institute"/>
            <person name="Vesth T.C."/>
            <person name="Nybo J."/>
            <person name="Theobald S."/>
            <person name="Brandl J."/>
            <person name="Frisvad J.C."/>
            <person name="Nielsen K.F."/>
            <person name="Lyhne E.K."/>
            <person name="Kogle M.E."/>
            <person name="Kuo A."/>
            <person name="Riley R."/>
            <person name="Clum A."/>
            <person name="Nolan M."/>
            <person name="Lipzen A."/>
            <person name="Salamov A."/>
            <person name="Henrissat B."/>
            <person name="Wiebenga A."/>
            <person name="De Vries R.P."/>
            <person name="Grigoriev I.V."/>
            <person name="Mortensen U.H."/>
            <person name="Andersen M.R."/>
            <person name="Baker S.E."/>
        </authorList>
    </citation>
    <scope>NUCLEOTIDE SEQUENCE [LARGE SCALE GENOMIC DNA]</scope>
    <source>
        <strain evidence="4 5">CBS 117.55</strain>
    </source>
</reference>
<protein>
    <submittedName>
        <fullName evidence="4">Ankyrin</fullName>
    </submittedName>
</protein>
<dbReference type="AlphaFoldDB" id="A0A317VT17"/>
<name>A0A317VT17_9EURO</name>
<proteinExistence type="predicted"/>